<evidence type="ECO:0000313" key="3">
    <source>
        <dbReference type="Proteomes" id="UP000198806"/>
    </source>
</evidence>
<dbReference type="AlphaFoldDB" id="A0A1I5CEI9"/>
<name>A0A1I5CEI9_9FIRM</name>
<organism evidence="2 3">
    <name type="scientific">Anaerocolumna aminovalerica</name>
    <dbReference type="NCBI Taxonomy" id="1527"/>
    <lineage>
        <taxon>Bacteria</taxon>
        <taxon>Bacillati</taxon>
        <taxon>Bacillota</taxon>
        <taxon>Clostridia</taxon>
        <taxon>Lachnospirales</taxon>
        <taxon>Lachnospiraceae</taxon>
        <taxon>Anaerocolumna</taxon>
    </lineage>
</organism>
<dbReference type="OrthoDB" id="192739at2"/>
<dbReference type="Proteomes" id="UP000198806">
    <property type="component" value="Unassembled WGS sequence"/>
</dbReference>
<dbReference type="PANTHER" id="PTHR36113">
    <property type="entry name" value="LYASE, PUTATIVE-RELATED-RELATED"/>
    <property type="match status" value="1"/>
</dbReference>
<dbReference type="InterPro" id="IPR004360">
    <property type="entry name" value="Glyas_Fos-R_dOase_dom"/>
</dbReference>
<accession>A0A1I5CEI9</accession>
<protein>
    <submittedName>
        <fullName evidence="2">Lactoylglutathione lyase</fullName>
    </submittedName>
</protein>
<feature type="domain" description="VOC" evidence="1">
    <location>
        <begin position="2"/>
        <end position="118"/>
    </location>
</feature>
<dbReference type="RefSeq" id="WP_091684142.1">
    <property type="nucleotide sequence ID" value="NZ_BAABFM010000016.1"/>
</dbReference>
<dbReference type="Gene3D" id="3.10.180.10">
    <property type="entry name" value="2,3-Dihydroxybiphenyl 1,2-Dioxygenase, domain 1"/>
    <property type="match status" value="1"/>
</dbReference>
<evidence type="ECO:0000313" key="2">
    <source>
        <dbReference type="EMBL" id="SFN85304.1"/>
    </source>
</evidence>
<dbReference type="GO" id="GO:0016829">
    <property type="term" value="F:lyase activity"/>
    <property type="evidence" value="ECO:0007669"/>
    <property type="project" value="UniProtKB-KW"/>
</dbReference>
<dbReference type="EMBL" id="FOWD01000003">
    <property type="protein sequence ID" value="SFN85304.1"/>
    <property type="molecule type" value="Genomic_DNA"/>
</dbReference>
<sequence length="119" mass="13625">MKLNWVTLNVRDLEKSLYFYTKVLKLNISARFGDENHQIVMLGEADGTKIELIFEPNARIENPGNGVSIGLETDNLEKLIDELKNMGYRVTGPVSPNPHIRFFFVQDPDGYTIQLIEQK</sequence>
<dbReference type="InterPro" id="IPR051332">
    <property type="entry name" value="Fosfomycin_Res_Enzymes"/>
</dbReference>
<keyword evidence="2" id="KW-0456">Lyase</keyword>
<dbReference type="Pfam" id="PF00903">
    <property type="entry name" value="Glyoxalase"/>
    <property type="match status" value="1"/>
</dbReference>
<gene>
    <name evidence="2" type="ORF">SAMN04489757_10311</name>
</gene>
<proteinExistence type="predicted"/>
<dbReference type="CDD" id="cd06587">
    <property type="entry name" value="VOC"/>
    <property type="match status" value="1"/>
</dbReference>
<keyword evidence="3" id="KW-1185">Reference proteome</keyword>
<dbReference type="InterPro" id="IPR029068">
    <property type="entry name" value="Glyas_Bleomycin-R_OHBP_Dase"/>
</dbReference>
<dbReference type="SUPFAM" id="SSF54593">
    <property type="entry name" value="Glyoxalase/Bleomycin resistance protein/Dihydroxybiphenyl dioxygenase"/>
    <property type="match status" value="1"/>
</dbReference>
<evidence type="ECO:0000259" key="1">
    <source>
        <dbReference type="PROSITE" id="PS51819"/>
    </source>
</evidence>
<reference evidence="2 3" key="1">
    <citation type="submission" date="2016-10" db="EMBL/GenBank/DDBJ databases">
        <authorList>
            <person name="de Groot N.N."/>
        </authorList>
    </citation>
    <scope>NUCLEOTIDE SEQUENCE [LARGE SCALE GENOMIC DNA]</scope>
    <source>
        <strain evidence="2 3">DSM 1283</strain>
    </source>
</reference>
<dbReference type="InterPro" id="IPR037523">
    <property type="entry name" value="VOC_core"/>
</dbReference>
<dbReference type="PROSITE" id="PS51819">
    <property type="entry name" value="VOC"/>
    <property type="match status" value="1"/>
</dbReference>
<dbReference type="STRING" id="1527.SAMN04489757_10311"/>
<dbReference type="PANTHER" id="PTHR36113:SF3">
    <property type="entry name" value="SLL5075 PROTEIN"/>
    <property type="match status" value="1"/>
</dbReference>